<evidence type="ECO:0000256" key="10">
    <source>
        <dbReference type="ARBA" id="ARBA00048523"/>
    </source>
</evidence>
<keyword evidence="8" id="KW-0718">Serine biosynthesis</keyword>
<evidence type="ECO:0000256" key="1">
    <source>
        <dbReference type="ARBA" id="ARBA00001946"/>
    </source>
</evidence>
<comment type="pathway">
    <text evidence="2">Amino-acid biosynthesis; L-serine biosynthesis; L-serine from 3-phospho-D-glycerate: step 3/3.</text>
</comment>
<dbReference type="AlphaFoldDB" id="A0A955L9Y0"/>
<keyword evidence="6 11" id="KW-0378">Hydrolase</keyword>
<sequence>MYPTLIFDFDSTLIPYEGLDELARIVFETVSDKGELISRFQEITNFGMEGKYTFERSLSERLNLLSCSQSIIPPLANFLKQSVLKSTQDFFHTELASYESIYIVSGGFKELILPTTQSLGISDTHVFANTFKWDLAGNLKGCDFSNPLSKAEGKVTSIKNLKLEGEVWMIGDGFSDCQVKESGYAHKFIAYTEFVKRNTVIERADVIANSMEDIKRLLCNHPTT</sequence>
<keyword evidence="7" id="KW-0460">Magnesium</keyword>
<evidence type="ECO:0000256" key="2">
    <source>
        <dbReference type="ARBA" id="ARBA00005135"/>
    </source>
</evidence>
<evidence type="ECO:0000256" key="7">
    <source>
        <dbReference type="ARBA" id="ARBA00022842"/>
    </source>
</evidence>
<dbReference type="GO" id="GO:0005737">
    <property type="term" value="C:cytoplasm"/>
    <property type="evidence" value="ECO:0007669"/>
    <property type="project" value="TreeGrafter"/>
</dbReference>
<keyword evidence="5" id="KW-0479">Metal-binding</keyword>
<name>A0A955L9Y0_9BACT</name>
<comment type="cofactor">
    <cofactor evidence="1">
        <name>Mg(2+)</name>
        <dbReference type="ChEBI" id="CHEBI:18420"/>
    </cofactor>
</comment>
<evidence type="ECO:0000256" key="3">
    <source>
        <dbReference type="ARBA" id="ARBA00012640"/>
    </source>
</evidence>
<dbReference type="GO" id="GO:0036424">
    <property type="term" value="F:L-phosphoserine phosphatase activity"/>
    <property type="evidence" value="ECO:0007669"/>
    <property type="project" value="TreeGrafter"/>
</dbReference>
<keyword evidence="4" id="KW-0028">Amino-acid biosynthesis</keyword>
<reference evidence="11" key="1">
    <citation type="submission" date="2020-04" db="EMBL/GenBank/DDBJ databases">
        <authorList>
            <person name="Zhang T."/>
        </authorList>
    </citation>
    <scope>NUCLEOTIDE SEQUENCE</scope>
    <source>
        <strain evidence="11">HKST-UBA11</strain>
    </source>
</reference>
<evidence type="ECO:0000256" key="4">
    <source>
        <dbReference type="ARBA" id="ARBA00022605"/>
    </source>
</evidence>
<organism evidence="11 12">
    <name type="scientific">Candidatus Dojkabacteria bacterium</name>
    <dbReference type="NCBI Taxonomy" id="2099670"/>
    <lineage>
        <taxon>Bacteria</taxon>
        <taxon>Candidatus Dojkabacteria</taxon>
    </lineage>
</organism>
<accession>A0A955L9Y0</accession>
<evidence type="ECO:0000313" key="11">
    <source>
        <dbReference type="EMBL" id="MCA9386250.1"/>
    </source>
</evidence>
<dbReference type="InterPro" id="IPR050582">
    <property type="entry name" value="HAD-like_SerB"/>
</dbReference>
<dbReference type="GO" id="GO:0006564">
    <property type="term" value="P:L-serine biosynthetic process"/>
    <property type="evidence" value="ECO:0007669"/>
    <property type="project" value="UniProtKB-KW"/>
</dbReference>
<evidence type="ECO:0000256" key="8">
    <source>
        <dbReference type="ARBA" id="ARBA00023299"/>
    </source>
</evidence>
<dbReference type="GO" id="GO:0000287">
    <property type="term" value="F:magnesium ion binding"/>
    <property type="evidence" value="ECO:0007669"/>
    <property type="project" value="TreeGrafter"/>
</dbReference>
<dbReference type="InterPro" id="IPR023214">
    <property type="entry name" value="HAD_sf"/>
</dbReference>
<dbReference type="InterPro" id="IPR036412">
    <property type="entry name" value="HAD-like_sf"/>
</dbReference>
<dbReference type="EMBL" id="JAGQLH010000108">
    <property type="protein sequence ID" value="MCA9386250.1"/>
    <property type="molecule type" value="Genomic_DNA"/>
</dbReference>
<dbReference type="PANTHER" id="PTHR43344">
    <property type="entry name" value="PHOSPHOSERINE PHOSPHATASE"/>
    <property type="match status" value="1"/>
</dbReference>
<comment type="catalytic activity">
    <reaction evidence="9">
        <text>O-phospho-L-serine + H2O = L-serine + phosphate</text>
        <dbReference type="Rhea" id="RHEA:21208"/>
        <dbReference type="ChEBI" id="CHEBI:15377"/>
        <dbReference type="ChEBI" id="CHEBI:33384"/>
        <dbReference type="ChEBI" id="CHEBI:43474"/>
        <dbReference type="ChEBI" id="CHEBI:57524"/>
        <dbReference type="EC" id="3.1.3.3"/>
    </reaction>
</comment>
<dbReference type="SUPFAM" id="SSF56784">
    <property type="entry name" value="HAD-like"/>
    <property type="match status" value="1"/>
</dbReference>
<dbReference type="EC" id="3.1.3.3" evidence="3"/>
<reference evidence="11" key="2">
    <citation type="journal article" date="2021" name="Microbiome">
        <title>Successional dynamics and alternative stable states in a saline activated sludge microbial community over 9 years.</title>
        <authorList>
            <person name="Wang Y."/>
            <person name="Ye J."/>
            <person name="Ju F."/>
            <person name="Liu L."/>
            <person name="Boyd J.A."/>
            <person name="Deng Y."/>
            <person name="Parks D.H."/>
            <person name="Jiang X."/>
            <person name="Yin X."/>
            <person name="Woodcroft B.J."/>
            <person name="Tyson G.W."/>
            <person name="Hugenholtz P."/>
            <person name="Polz M.F."/>
            <person name="Zhang T."/>
        </authorList>
    </citation>
    <scope>NUCLEOTIDE SEQUENCE</scope>
    <source>
        <strain evidence="11">HKST-UBA11</strain>
    </source>
</reference>
<evidence type="ECO:0000256" key="9">
    <source>
        <dbReference type="ARBA" id="ARBA00048138"/>
    </source>
</evidence>
<comment type="caution">
    <text evidence="11">The sequence shown here is derived from an EMBL/GenBank/DDBJ whole genome shotgun (WGS) entry which is preliminary data.</text>
</comment>
<evidence type="ECO:0000313" key="12">
    <source>
        <dbReference type="Proteomes" id="UP000754563"/>
    </source>
</evidence>
<dbReference type="PANTHER" id="PTHR43344:SF2">
    <property type="entry name" value="PHOSPHOSERINE PHOSPHATASE"/>
    <property type="match status" value="1"/>
</dbReference>
<dbReference type="Gene3D" id="1.10.150.210">
    <property type="entry name" value="Phosphoserine phosphatase, domain 2"/>
    <property type="match status" value="1"/>
</dbReference>
<dbReference type="Pfam" id="PF12710">
    <property type="entry name" value="HAD"/>
    <property type="match status" value="1"/>
</dbReference>
<dbReference type="Proteomes" id="UP000754563">
    <property type="component" value="Unassembled WGS sequence"/>
</dbReference>
<protein>
    <recommendedName>
        <fullName evidence="3">phosphoserine phosphatase</fullName>
        <ecNumber evidence="3">3.1.3.3</ecNumber>
    </recommendedName>
</protein>
<gene>
    <name evidence="11" type="ORF">KC717_06420</name>
</gene>
<dbReference type="Gene3D" id="3.40.50.1000">
    <property type="entry name" value="HAD superfamily/HAD-like"/>
    <property type="match status" value="1"/>
</dbReference>
<proteinExistence type="predicted"/>
<evidence type="ECO:0000256" key="5">
    <source>
        <dbReference type="ARBA" id="ARBA00022723"/>
    </source>
</evidence>
<evidence type="ECO:0000256" key="6">
    <source>
        <dbReference type="ARBA" id="ARBA00022801"/>
    </source>
</evidence>
<comment type="catalytic activity">
    <reaction evidence="10">
        <text>O-phospho-D-serine + H2O = D-serine + phosphate</text>
        <dbReference type="Rhea" id="RHEA:24873"/>
        <dbReference type="ChEBI" id="CHEBI:15377"/>
        <dbReference type="ChEBI" id="CHEBI:35247"/>
        <dbReference type="ChEBI" id="CHEBI:43474"/>
        <dbReference type="ChEBI" id="CHEBI:58680"/>
        <dbReference type="EC" id="3.1.3.3"/>
    </reaction>
</comment>